<feature type="transmembrane region" description="Helical" evidence="4">
    <location>
        <begin position="228"/>
        <end position="250"/>
    </location>
</feature>
<dbReference type="PROSITE" id="PS50885">
    <property type="entry name" value="HAMP"/>
    <property type="match status" value="1"/>
</dbReference>
<dbReference type="CDD" id="cd06225">
    <property type="entry name" value="HAMP"/>
    <property type="match status" value="1"/>
</dbReference>
<dbReference type="PANTHER" id="PTHR43155:SF2">
    <property type="entry name" value="CYCLIC DI-GMP PHOSPHODIESTERASE PA4108"/>
    <property type="match status" value="1"/>
</dbReference>
<dbReference type="AlphaFoldDB" id="A0A7Z2ZQA8"/>
<dbReference type="Pfam" id="PF13487">
    <property type="entry name" value="HD_5"/>
    <property type="match status" value="1"/>
</dbReference>
<dbReference type="SUPFAM" id="SSF158472">
    <property type="entry name" value="HAMP domain-like"/>
    <property type="match status" value="1"/>
</dbReference>
<feature type="transmembrane region" description="Helical" evidence="4">
    <location>
        <begin position="12"/>
        <end position="37"/>
    </location>
</feature>
<feature type="domain" description="HAMP" evidence="5">
    <location>
        <begin position="252"/>
        <end position="304"/>
    </location>
</feature>
<feature type="transmembrane region" description="Helical" evidence="4">
    <location>
        <begin position="133"/>
        <end position="156"/>
    </location>
</feature>
<dbReference type="InterPro" id="IPR003660">
    <property type="entry name" value="HAMP_dom"/>
</dbReference>
<name>A0A7Z2ZQA8_9BACL</name>
<gene>
    <name evidence="8" type="ORF">HH215_34390</name>
</gene>
<dbReference type="SMART" id="SM00471">
    <property type="entry name" value="HDc"/>
    <property type="match status" value="1"/>
</dbReference>
<dbReference type="Pfam" id="PF00672">
    <property type="entry name" value="HAMP"/>
    <property type="match status" value="1"/>
</dbReference>
<evidence type="ECO:0000256" key="2">
    <source>
        <dbReference type="ARBA" id="ARBA00022475"/>
    </source>
</evidence>
<proteinExistence type="predicted"/>
<keyword evidence="4" id="KW-0812">Transmembrane</keyword>
<evidence type="ECO:0000259" key="6">
    <source>
        <dbReference type="PROSITE" id="PS51831"/>
    </source>
</evidence>
<feature type="transmembrane region" description="Helical" evidence="4">
    <location>
        <begin position="108"/>
        <end position="127"/>
    </location>
</feature>
<feature type="transmembrane region" description="Helical" evidence="4">
    <location>
        <begin position="43"/>
        <end position="64"/>
    </location>
</feature>
<dbReference type="Gene3D" id="6.10.340.10">
    <property type="match status" value="1"/>
</dbReference>
<evidence type="ECO:0000313" key="8">
    <source>
        <dbReference type="EMBL" id="QJD87785.1"/>
    </source>
</evidence>
<evidence type="ECO:0000259" key="5">
    <source>
        <dbReference type="PROSITE" id="PS50885"/>
    </source>
</evidence>
<feature type="domain" description="HD" evidence="6">
    <location>
        <begin position="328"/>
        <end position="453"/>
    </location>
</feature>
<dbReference type="PROSITE" id="PS51831">
    <property type="entry name" value="HD"/>
    <property type="match status" value="1"/>
</dbReference>
<comment type="subcellular location">
    <subcellularLocation>
        <location evidence="1">Cell membrane</location>
    </subcellularLocation>
</comment>
<keyword evidence="9" id="KW-1185">Reference proteome</keyword>
<dbReference type="InterPro" id="IPR003607">
    <property type="entry name" value="HD/PDEase_dom"/>
</dbReference>
<reference evidence="8 9" key="1">
    <citation type="submission" date="2020-04" db="EMBL/GenBank/DDBJ databases">
        <title>Genome sequencing of novel species.</title>
        <authorList>
            <person name="Heo J."/>
            <person name="Kim S.-J."/>
            <person name="Kim J.-S."/>
            <person name="Hong S.-B."/>
            <person name="Kwon S.-W."/>
        </authorList>
    </citation>
    <scope>NUCLEOTIDE SEQUENCE [LARGE SCALE GENOMIC DNA]</scope>
    <source>
        <strain evidence="8 9">MFER-1</strain>
    </source>
</reference>
<organism evidence="8 9">
    <name type="scientific">Cohnella herbarum</name>
    <dbReference type="NCBI Taxonomy" id="2728023"/>
    <lineage>
        <taxon>Bacteria</taxon>
        <taxon>Bacillati</taxon>
        <taxon>Bacillota</taxon>
        <taxon>Bacilli</taxon>
        <taxon>Bacillales</taxon>
        <taxon>Paenibacillaceae</taxon>
        <taxon>Cohnella</taxon>
    </lineage>
</organism>
<dbReference type="SUPFAM" id="SSF109604">
    <property type="entry name" value="HD-domain/PDEase-like"/>
    <property type="match status" value="1"/>
</dbReference>
<evidence type="ECO:0000256" key="3">
    <source>
        <dbReference type="ARBA" id="ARBA00023136"/>
    </source>
</evidence>
<protein>
    <submittedName>
        <fullName evidence="8">HD domain-containing protein</fullName>
    </submittedName>
</protein>
<dbReference type="Gene3D" id="1.10.3210.10">
    <property type="entry name" value="Hypothetical protein af1432"/>
    <property type="match status" value="1"/>
</dbReference>
<dbReference type="GO" id="GO:0007165">
    <property type="term" value="P:signal transduction"/>
    <property type="evidence" value="ECO:0007669"/>
    <property type="project" value="InterPro"/>
</dbReference>
<feature type="domain" description="HD-GYP" evidence="7">
    <location>
        <begin position="306"/>
        <end position="504"/>
    </location>
</feature>
<dbReference type="PANTHER" id="PTHR43155">
    <property type="entry name" value="CYCLIC DI-GMP PHOSPHODIESTERASE PA4108-RELATED"/>
    <property type="match status" value="1"/>
</dbReference>
<dbReference type="CDD" id="cd00077">
    <property type="entry name" value="HDc"/>
    <property type="match status" value="1"/>
</dbReference>
<accession>A0A7Z2ZQA8</accession>
<dbReference type="KEGG" id="cheb:HH215_34390"/>
<keyword evidence="2" id="KW-1003">Cell membrane</keyword>
<dbReference type="EMBL" id="CP051680">
    <property type="protein sequence ID" value="QJD87785.1"/>
    <property type="molecule type" value="Genomic_DNA"/>
</dbReference>
<sequence length="515" mass="57789">MTIYIKFIRHLFFNYIVGSAIAVLGVGGLFIFSSLQIPLNETWGLAGILFFSLLIMISCEWIVLSRQLLPIRRLFNPDNLTLDEMKASYLQTHRFPILAVRRIFGPHLLGLSVPGISLTYFSIHMGWLDIPYYYIGLASVGALLIASLHAMIEFFLNVNTIRPMLIYIHRIAKERYGEDLSLDGLVLVSIQRKFQLSAFLIGTFPLFLFALAGQIRLHNLSGENSLEYWKWAAIILVIGILFSSLGAWLLTRDIQSPIRNLYELMGGVREGNFDNRAPDLYSDEFSKLVAGFNHMLDGLKMRETLNAQLLQSYFTTLAAALDARDPYTAGHSERVAKYSVEIGKLARMDAANLDILRKTALLHDIGKIGVRDAVLLKEGKLTDEEFDIIKLHPVLGEKILLQIEPANAMSDLLPGVRSHHEQYNGRGYPDGLIGEDIPYMGRVIAIADAFDAMTSDRPYRKGMTAERALGILESGRGDQWDPVLTGLFIDWARKESSINEEKGSLPLPIATEQSK</sequence>
<evidence type="ECO:0000313" key="9">
    <source>
        <dbReference type="Proteomes" id="UP000502248"/>
    </source>
</evidence>
<keyword evidence="3 4" id="KW-0472">Membrane</keyword>
<evidence type="ECO:0000256" key="4">
    <source>
        <dbReference type="SAM" id="Phobius"/>
    </source>
</evidence>
<dbReference type="SMART" id="SM00304">
    <property type="entry name" value="HAMP"/>
    <property type="match status" value="1"/>
</dbReference>
<dbReference type="Proteomes" id="UP000502248">
    <property type="component" value="Chromosome"/>
</dbReference>
<dbReference type="GO" id="GO:0005886">
    <property type="term" value="C:plasma membrane"/>
    <property type="evidence" value="ECO:0007669"/>
    <property type="project" value="UniProtKB-SubCell"/>
</dbReference>
<dbReference type="InterPro" id="IPR037522">
    <property type="entry name" value="HD_GYP_dom"/>
</dbReference>
<dbReference type="InterPro" id="IPR006674">
    <property type="entry name" value="HD_domain"/>
</dbReference>
<feature type="transmembrane region" description="Helical" evidence="4">
    <location>
        <begin position="196"/>
        <end position="216"/>
    </location>
</feature>
<evidence type="ECO:0000256" key="1">
    <source>
        <dbReference type="ARBA" id="ARBA00004236"/>
    </source>
</evidence>
<keyword evidence="4" id="KW-1133">Transmembrane helix</keyword>
<evidence type="ECO:0000259" key="7">
    <source>
        <dbReference type="PROSITE" id="PS51832"/>
    </source>
</evidence>
<dbReference type="PROSITE" id="PS51832">
    <property type="entry name" value="HD_GYP"/>
    <property type="match status" value="1"/>
</dbReference>
<dbReference type="RefSeq" id="WP_169284027.1">
    <property type="nucleotide sequence ID" value="NZ_CP051680.1"/>
</dbReference>